<evidence type="ECO:0000313" key="4">
    <source>
        <dbReference type="EMBL" id="ERK02681.1"/>
    </source>
</evidence>
<comment type="caution">
    <text evidence="3">The sequence shown here is derived from an EMBL/GenBank/DDBJ whole genome shotgun (WGS) entry which is preliminary data.</text>
</comment>
<feature type="compositionally biased region" description="Polar residues" evidence="1">
    <location>
        <begin position="66"/>
        <end position="79"/>
    </location>
</feature>
<evidence type="ECO:0000313" key="6">
    <source>
        <dbReference type="Proteomes" id="UP000016646"/>
    </source>
</evidence>
<dbReference type="RefSeq" id="WP_021329526.1">
    <property type="nucleotide sequence ID" value="NZ_AUZJ01000009.1"/>
</dbReference>
<evidence type="ECO:0008006" key="7">
    <source>
        <dbReference type="Google" id="ProtNLM"/>
    </source>
</evidence>
<feature type="region of interest" description="Disordered" evidence="1">
    <location>
        <begin position="26"/>
        <end position="114"/>
    </location>
</feature>
<evidence type="ECO:0000313" key="3">
    <source>
        <dbReference type="EMBL" id="ERF61650.1"/>
    </source>
</evidence>
<feature type="signal peptide" evidence="2">
    <location>
        <begin position="1"/>
        <end position="24"/>
    </location>
</feature>
<feature type="chain" id="PRO_5004611539" description="Lipoprotein" evidence="2">
    <location>
        <begin position="25"/>
        <end position="329"/>
    </location>
</feature>
<sequence length="329" mass="34262">MKICKIIRAAFAFVIVSTVMPLSAQNGTSSGGAKQNAPVTAPVMPTPPSMPTLSVPSMSAPHYTPGRNTAAQQQTNTGSAPAANETPPQTMQQIPSGKVQSTDPADTNGSKKSSAVTAADLTALANKGLLNNFYSLLGSSGNGALLPGGITTGGLSSGGISSGAALPSSSNAMLEKILSELDNVKKQNAEAVKSNEEQPLASSARPGILRFIVNGYDVLSSCRAVYFSDVGEDGTFLLTGDRTYTANGQKRMETFYLLFRPAGTAGFSTQYKVECSVVQDYTNVHSFMYRLASLGNLSAAKTGNLVSMRTSDPNCRADLLIDIGSAKQQ</sequence>
<dbReference type="AlphaFoldDB" id="U1GUR2"/>
<name>U1GUR2_TRESO</name>
<evidence type="ECO:0000256" key="1">
    <source>
        <dbReference type="SAM" id="MobiDB-lite"/>
    </source>
</evidence>
<keyword evidence="2" id="KW-0732">Signal</keyword>
<evidence type="ECO:0000256" key="2">
    <source>
        <dbReference type="SAM" id="SignalP"/>
    </source>
</evidence>
<dbReference type="eggNOG" id="ENOG502ZYEE">
    <property type="taxonomic scope" value="Bacteria"/>
</dbReference>
<dbReference type="EMBL" id="AUZJ01000009">
    <property type="protein sequence ID" value="ERF61650.1"/>
    <property type="molecule type" value="Genomic_DNA"/>
</dbReference>
<gene>
    <name evidence="4" type="ORF">HMPREF0860_0048</name>
    <name evidence="3" type="ORF">HMPREF1325_2296</name>
</gene>
<dbReference type="PATRIC" id="fig|1125725.3.peg.361"/>
<dbReference type="EMBL" id="AVQI01000050">
    <property type="protein sequence ID" value="ERK02681.1"/>
    <property type="molecule type" value="Genomic_DNA"/>
</dbReference>
<evidence type="ECO:0000313" key="5">
    <source>
        <dbReference type="Proteomes" id="UP000016412"/>
    </source>
</evidence>
<dbReference type="STRING" id="1125725.HMPREF1325_2296"/>
<keyword evidence="6" id="KW-1185">Reference proteome</keyword>
<organism evidence="3 5">
    <name type="scientific">Treponema socranskii subsp. socranskii VPI DR56BR1116 = ATCC 35536</name>
    <dbReference type="NCBI Taxonomy" id="1125725"/>
    <lineage>
        <taxon>Bacteria</taxon>
        <taxon>Pseudomonadati</taxon>
        <taxon>Spirochaetota</taxon>
        <taxon>Spirochaetia</taxon>
        <taxon>Spirochaetales</taxon>
        <taxon>Treponemataceae</taxon>
        <taxon>Treponema</taxon>
    </lineage>
</organism>
<reference evidence="5 6" key="1">
    <citation type="submission" date="2013-08" db="EMBL/GenBank/DDBJ databases">
        <authorList>
            <person name="Durkin A.S."/>
            <person name="Haft D.R."/>
            <person name="McCorrison J."/>
            <person name="Torralba M."/>
            <person name="Gillis M."/>
            <person name="Haft D.H."/>
            <person name="Methe B."/>
            <person name="Sutton G."/>
            <person name="Nelson K.E."/>
        </authorList>
    </citation>
    <scope>NUCLEOTIDE SEQUENCE [LARGE SCALE GENOMIC DNA]</scope>
    <source>
        <strain evidence="4 6">ATCC 35536</strain>
        <strain evidence="3 5">VPI DR56BR1116</strain>
    </source>
</reference>
<dbReference type="OrthoDB" id="360420at2"/>
<proteinExistence type="predicted"/>
<feature type="compositionally biased region" description="Polar residues" evidence="1">
    <location>
        <begin position="86"/>
        <end position="114"/>
    </location>
</feature>
<protein>
    <recommendedName>
        <fullName evidence="7">Lipoprotein</fullName>
    </recommendedName>
</protein>
<dbReference type="Proteomes" id="UP000016412">
    <property type="component" value="Unassembled WGS sequence"/>
</dbReference>
<accession>U1GUR2</accession>
<dbReference type="Proteomes" id="UP000016646">
    <property type="component" value="Unassembled WGS sequence"/>
</dbReference>